<evidence type="ECO:0000256" key="3">
    <source>
        <dbReference type="ARBA" id="ARBA00023237"/>
    </source>
</evidence>
<dbReference type="GO" id="GO:0009279">
    <property type="term" value="C:cell outer membrane"/>
    <property type="evidence" value="ECO:0007669"/>
    <property type="project" value="UniProtKB-SubCell"/>
</dbReference>
<organism evidence="7 8">
    <name type="scientific">Candidatus Sulfotelmatobacter kueseliae</name>
    <dbReference type="NCBI Taxonomy" id="2042962"/>
    <lineage>
        <taxon>Bacteria</taxon>
        <taxon>Pseudomonadati</taxon>
        <taxon>Acidobacteriota</taxon>
        <taxon>Terriglobia</taxon>
        <taxon>Terriglobales</taxon>
        <taxon>Candidatus Korobacteraceae</taxon>
        <taxon>Candidatus Sulfotelmatobacter</taxon>
    </lineage>
</organism>
<keyword evidence="4" id="KW-0732">Signal</keyword>
<feature type="chain" id="PRO_5015421854" evidence="4">
    <location>
        <begin position="26"/>
        <end position="1169"/>
    </location>
</feature>
<dbReference type="InterPro" id="IPR037066">
    <property type="entry name" value="Plug_dom_sf"/>
</dbReference>
<dbReference type="InterPro" id="IPR012910">
    <property type="entry name" value="Plug_dom"/>
</dbReference>
<evidence type="ECO:0000313" key="8">
    <source>
        <dbReference type="Proteomes" id="UP000238701"/>
    </source>
</evidence>
<name>A0A2U3L738_9BACT</name>
<dbReference type="InterPro" id="IPR057601">
    <property type="entry name" value="Oar-like_b-barrel"/>
</dbReference>
<dbReference type="AlphaFoldDB" id="A0A2U3L738"/>
<accession>A0A2U3L738</accession>
<comment type="subcellular location">
    <subcellularLocation>
        <location evidence="1">Cell outer membrane</location>
    </subcellularLocation>
</comment>
<feature type="signal peptide" evidence="4">
    <location>
        <begin position="1"/>
        <end position="25"/>
    </location>
</feature>
<evidence type="ECO:0000256" key="1">
    <source>
        <dbReference type="ARBA" id="ARBA00004442"/>
    </source>
</evidence>
<dbReference type="Proteomes" id="UP000238701">
    <property type="component" value="Unassembled WGS sequence"/>
</dbReference>
<keyword evidence="7" id="KW-0675">Receptor</keyword>
<evidence type="ECO:0000259" key="6">
    <source>
        <dbReference type="Pfam" id="PF25183"/>
    </source>
</evidence>
<dbReference type="InterPro" id="IPR036942">
    <property type="entry name" value="Beta-barrel_TonB_sf"/>
</dbReference>
<dbReference type="Gene3D" id="2.40.170.20">
    <property type="entry name" value="TonB-dependent receptor, beta-barrel domain"/>
    <property type="match status" value="1"/>
</dbReference>
<keyword evidence="2" id="KW-0472">Membrane</keyword>
<dbReference type="Gene3D" id="2.60.40.1120">
    <property type="entry name" value="Carboxypeptidase-like, regulatory domain"/>
    <property type="match status" value="1"/>
</dbReference>
<evidence type="ECO:0000259" key="5">
    <source>
        <dbReference type="Pfam" id="PF07715"/>
    </source>
</evidence>
<dbReference type="Pfam" id="PF13620">
    <property type="entry name" value="CarboxypepD_reg"/>
    <property type="match status" value="1"/>
</dbReference>
<reference evidence="8" key="1">
    <citation type="submission" date="2018-02" db="EMBL/GenBank/DDBJ databases">
        <authorList>
            <person name="Hausmann B."/>
        </authorList>
    </citation>
    <scope>NUCLEOTIDE SEQUENCE [LARGE SCALE GENOMIC DNA]</scope>
    <source>
        <strain evidence="8">Peat soil MAG SbA1</strain>
    </source>
</reference>
<dbReference type="Pfam" id="PF25183">
    <property type="entry name" value="OMP_b-brl_4"/>
    <property type="match status" value="1"/>
</dbReference>
<gene>
    <name evidence="7" type="ORF">SBA1_770010</name>
</gene>
<evidence type="ECO:0000256" key="2">
    <source>
        <dbReference type="ARBA" id="ARBA00023136"/>
    </source>
</evidence>
<protein>
    <submittedName>
        <fullName evidence="7">TonB-dependent receptor</fullName>
    </submittedName>
</protein>
<evidence type="ECO:0000256" key="4">
    <source>
        <dbReference type="SAM" id="SignalP"/>
    </source>
</evidence>
<feature type="domain" description="TonB-dependent transporter Oar-like beta-barrel" evidence="6">
    <location>
        <begin position="247"/>
        <end position="1162"/>
    </location>
</feature>
<dbReference type="Pfam" id="PF07715">
    <property type="entry name" value="Plug"/>
    <property type="match status" value="1"/>
</dbReference>
<dbReference type="SUPFAM" id="SSF56935">
    <property type="entry name" value="Porins"/>
    <property type="match status" value="1"/>
</dbReference>
<dbReference type="Gene3D" id="2.170.130.10">
    <property type="entry name" value="TonB-dependent receptor, plug domain"/>
    <property type="match status" value="1"/>
</dbReference>
<dbReference type="SUPFAM" id="SSF49464">
    <property type="entry name" value="Carboxypeptidase regulatory domain-like"/>
    <property type="match status" value="1"/>
</dbReference>
<feature type="domain" description="TonB-dependent receptor plug" evidence="5">
    <location>
        <begin position="141"/>
        <end position="241"/>
    </location>
</feature>
<sequence>MQKSALQFRFLVFGLFLLFSVVSFAQDTATLTGTIRDHTGAVIPGAAVSVKNTATGIERDFKTNSAGEYVAAALLPGRYDLTVTAPGFRTYQAEGVILRVAQNARIDVTLQVGDTHEEVTVHGEGLAQVNTQSSESGGTITGKELIQLQLNGRNFTQLIKLVPGVSDQTGQDEGVVGIQGSIAYSVNGGRTEYNNWEVDGGDMLDNGSNFSLNVYPSVEAIDEVQVLTSNYGAQYGKNGSGTIEVETKSGTNQFHGSVWEFARNEAFNAHNYFDVPGTPKAGYKKHDFGFSIGGPIWKNRTFFFWLENWRREDVPYNFYNFVPSAANRQGDFSDQCAPKDPNPTDCPFDPNTGSYYPNGQIPFIDPNSQALLPMIPLPNSGSGAQSIFAAAVPQLTHWREDLVRLDHDFNSRLRFTFRAIHDSWNTLNPTVTWGGESFPTIQTHFVGPGVEMVARLTATVTPTLLNEFVASYTTDHIQQSNTNPSVWTRTSSFNMPGLFPNYGGKLPDFCLSTSGAYGGGFCEGPTAFPWENSNPTFTYRDSVTQSVGKHKLVYGGYFMNATKNEMAYTDLGGDLAFDTTYPVSTGNAFADMLMGNVASFSQASSQPKYHINFKIFEPYFQDDYHIFKNLTLNLGVRVSFFGTFWEKAHLISNWTPSAYSLANAPQLDIDGSVTGQQGALIPNTGNPFDGMVTCGLNGVPRGCLKNHLVNPAPRLGFSWDPRGDGKMAIRGGYGIFFEHTNGMEGNAENLEGTPPIVETPTQYNVNGYANVGGQGLLFPLSTTSIPDRTLWPYVQQWHVDVQRDLMRGAVATLAYVGSKGTHLTLQHELNQLVPTPPALNPYKPGQYIQDFDCSWGPGSPQPNVLTDNYGVPTNAYTSYGALVPYTASPTGGIPSGPAVNLFVACGNDPDLVRTNYPGLSSIQRVEPEANSNYNALQFSLHKTSGALTLDVAYTYSHSLDDSSDATDSNFVNSYNIHQNYASSNFDERHILTTAWTYDVPFHGKGISRTFLGGWQYAGIMTAYTGTPLSVIDGIYGDSAGVADGTTGVGSFADRIGNPHASPNCPPLAPSTKGVPLFNCAAYQQAQGLTFGDSGRNSLNNPHRVNFDMSVYKVFHPTERVAAQFRAEAFNIFNHTEWTGVNNYVETTNFMYTTGAHMPRVLQFALRITF</sequence>
<keyword evidence="3" id="KW-0998">Cell outer membrane</keyword>
<dbReference type="EMBL" id="OMOD01000174">
    <property type="protein sequence ID" value="SPF47745.1"/>
    <property type="molecule type" value="Genomic_DNA"/>
</dbReference>
<proteinExistence type="predicted"/>
<dbReference type="InterPro" id="IPR008969">
    <property type="entry name" value="CarboxyPept-like_regulatory"/>
</dbReference>
<evidence type="ECO:0000313" key="7">
    <source>
        <dbReference type="EMBL" id="SPF47745.1"/>
    </source>
</evidence>